<sequence length="750" mass="82030">MDKFKKLNALSNNTGSGEIQSDLIMPSPGPNPSRLQPQQNDHNPTDSGSDSDEYITGGGATKENQDIVYTTLDDEGTAAQEFVTYQLQQGQLTQEGESFIPWAAVKKYPYTYIGSTNRQRVAEGFFDRGKIMNEPWDFFYIYRGPSDLNLQPILLVPTRQVTSFLQRINSKLDTALAVPTGGANGSFQVTFTNDGTPQPRYLGFSINSEMAESLRNNVPPHYFKLDGEPGAVGTPSDRSLAAFRTKIALMTQAQKGKKMVNKEKQKKDRIEKQQAWSHSVKRVQRYLGLRESTTGRIAAIKASLGETDHGWAKYEDSVKEALAKLPPSAVFKSDEPAPYAQESSVVFVCIDVEAYERNARVITEVGIATLDTNDLKGLAPGEGGFEWMKKIRARHFRIKENMHYNNTDFVAGCADRFEFGDSEIISLKDAPQMISTCFKPPFSGPAEVASENGEQPKRNIILTGHDVGADIHFLQSIGYNVHNLSNLLEQADTAIMWRYLKRESNPRNLGSILADLGIIGWNIHNAGNDAVYTLQAMIGISIKHIEEKQKKKREDKELEKKIRISESVKEAVETAVEREEGWSSGGENSDGGEPVPIVQQPSPQAKKTMKSQTWQRNQPVPSTQGSQGSWKPQAPSPSSAGWGGNNNQWGAGQSGVSTKRGSASSQSRGSQSQLNATTEAFSSMLSSNQNPKGRSGPWRSGSASGPAGAPKTVDASTKTAKLESLLKKTSISKVSGGQANKADGAPDKTR</sequence>
<evidence type="ECO:0000313" key="3">
    <source>
        <dbReference type="EMBL" id="KAL2074789.1"/>
    </source>
</evidence>
<feature type="region of interest" description="Disordered" evidence="1">
    <location>
        <begin position="1"/>
        <end position="60"/>
    </location>
</feature>
<feature type="compositionally biased region" description="Polar residues" evidence="1">
    <location>
        <begin position="599"/>
        <end position="630"/>
    </location>
</feature>
<reference evidence="3 4" key="1">
    <citation type="journal article" date="2024" name="Commun. Biol.">
        <title>Comparative genomic analysis of thermophilic fungi reveals convergent evolutionary adaptations and gene losses.</title>
        <authorList>
            <person name="Steindorff A.S."/>
            <person name="Aguilar-Pontes M.V."/>
            <person name="Robinson A.J."/>
            <person name="Andreopoulos B."/>
            <person name="LaButti K."/>
            <person name="Kuo A."/>
            <person name="Mondo S."/>
            <person name="Riley R."/>
            <person name="Otillar R."/>
            <person name="Haridas S."/>
            <person name="Lipzen A."/>
            <person name="Grimwood J."/>
            <person name="Schmutz J."/>
            <person name="Clum A."/>
            <person name="Reid I.D."/>
            <person name="Moisan M.C."/>
            <person name="Butler G."/>
            <person name="Nguyen T.T.M."/>
            <person name="Dewar K."/>
            <person name="Conant G."/>
            <person name="Drula E."/>
            <person name="Henrissat B."/>
            <person name="Hansel C."/>
            <person name="Singer S."/>
            <person name="Hutchinson M.I."/>
            <person name="de Vries R.P."/>
            <person name="Natvig D.O."/>
            <person name="Powell A.J."/>
            <person name="Tsang A."/>
            <person name="Grigoriev I.V."/>
        </authorList>
    </citation>
    <scope>NUCLEOTIDE SEQUENCE [LARGE SCALE GENOMIC DNA]</scope>
    <source>
        <strain evidence="3 4">CBS 494.80</strain>
    </source>
</reference>
<feature type="compositionally biased region" description="Polar residues" evidence="1">
    <location>
        <begin position="727"/>
        <end position="738"/>
    </location>
</feature>
<feature type="region of interest" description="Disordered" evidence="1">
    <location>
        <begin position="255"/>
        <end position="274"/>
    </location>
</feature>
<dbReference type="Proteomes" id="UP001595075">
    <property type="component" value="Unassembled WGS sequence"/>
</dbReference>
<keyword evidence="4" id="KW-1185">Reference proteome</keyword>
<organism evidence="3 4">
    <name type="scientific">Oculimacula yallundae</name>
    <dbReference type="NCBI Taxonomy" id="86028"/>
    <lineage>
        <taxon>Eukaryota</taxon>
        <taxon>Fungi</taxon>
        <taxon>Dikarya</taxon>
        <taxon>Ascomycota</taxon>
        <taxon>Pezizomycotina</taxon>
        <taxon>Leotiomycetes</taxon>
        <taxon>Helotiales</taxon>
        <taxon>Ploettnerulaceae</taxon>
        <taxon>Oculimacula</taxon>
    </lineage>
</organism>
<feature type="compositionally biased region" description="Basic and acidic residues" evidence="1">
    <location>
        <begin position="260"/>
        <end position="272"/>
    </location>
</feature>
<evidence type="ECO:0000256" key="1">
    <source>
        <dbReference type="SAM" id="MobiDB-lite"/>
    </source>
</evidence>
<protein>
    <recommendedName>
        <fullName evidence="2">Gfd2/YDR514C-like C-terminal domain-containing protein</fullName>
    </recommendedName>
</protein>
<feature type="region of interest" description="Disordered" evidence="1">
    <location>
        <begin position="574"/>
        <end position="750"/>
    </location>
</feature>
<feature type="compositionally biased region" description="Polar residues" evidence="1">
    <location>
        <begin position="33"/>
        <end position="48"/>
    </location>
</feature>
<dbReference type="PANTHER" id="PTHR28083">
    <property type="entry name" value="GOOD FOR FULL DBP5 ACTIVITY PROTEIN 2"/>
    <property type="match status" value="1"/>
</dbReference>
<evidence type="ECO:0000313" key="4">
    <source>
        <dbReference type="Proteomes" id="UP001595075"/>
    </source>
</evidence>
<feature type="compositionally biased region" description="Low complexity" evidence="1">
    <location>
        <begin position="645"/>
        <end position="673"/>
    </location>
</feature>
<dbReference type="EMBL" id="JAZHXI010000002">
    <property type="protein sequence ID" value="KAL2074789.1"/>
    <property type="molecule type" value="Genomic_DNA"/>
</dbReference>
<dbReference type="Pfam" id="PF21762">
    <property type="entry name" value="DEDDh_C"/>
    <property type="match status" value="1"/>
</dbReference>
<dbReference type="PANTHER" id="PTHR28083:SF1">
    <property type="entry name" value="GOOD FOR FULL DBP5 ACTIVITY PROTEIN 2"/>
    <property type="match status" value="1"/>
</dbReference>
<dbReference type="InterPro" id="IPR048519">
    <property type="entry name" value="Gfd2/YDR514C-like_C"/>
</dbReference>
<feature type="compositionally biased region" description="Polar residues" evidence="1">
    <location>
        <begin position="9"/>
        <end position="19"/>
    </location>
</feature>
<comment type="caution">
    <text evidence="3">The sequence shown here is derived from an EMBL/GenBank/DDBJ whole genome shotgun (WGS) entry which is preliminary data.</text>
</comment>
<evidence type="ECO:0000259" key="2">
    <source>
        <dbReference type="Pfam" id="PF21762"/>
    </source>
</evidence>
<accession>A0ABR4CY02</accession>
<gene>
    <name evidence="3" type="ORF">VTL71DRAFT_8568</name>
</gene>
<dbReference type="InterPro" id="IPR040151">
    <property type="entry name" value="Gfd2/YDR514C-like"/>
</dbReference>
<feature type="compositionally biased region" description="Polar residues" evidence="1">
    <location>
        <begin position="674"/>
        <end position="692"/>
    </location>
</feature>
<dbReference type="InterPro" id="IPR012337">
    <property type="entry name" value="RNaseH-like_sf"/>
</dbReference>
<name>A0ABR4CY02_9HELO</name>
<proteinExistence type="predicted"/>
<feature type="domain" description="Gfd2/YDR514C-like C-terminal" evidence="2">
    <location>
        <begin position="346"/>
        <end position="539"/>
    </location>
</feature>
<dbReference type="SUPFAM" id="SSF53098">
    <property type="entry name" value="Ribonuclease H-like"/>
    <property type="match status" value="1"/>
</dbReference>